<comment type="caution">
    <text evidence="2">The sequence shown here is derived from an EMBL/GenBank/DDBJ whole genome shotgun (WGS) entry which is preliminary data.</text>
</comment>
<reference evidence="2 3" key="1">
    <citation type="submission" date="2020-01" db="EMBL/GenBank/DDBJ databases">
        <title>Bacteria diversity of Porities sp.</title>
        <authorList>
            <person name="Wang G."/>
        </authorList>
    </citation>
    <scope>NUCLEOTIDE SEQUENCE [LARGE SCALE GENOMIC DNA]</scope>
    <source>
        <strain evidence="2 3">R33</strain>
    </source>
</reference>
<sequence length="158" mass="17188">MRLFKRFSMLGLMSMAFFSCSSDDDTSEPGGNLQELIGNWELIELNVSPPQDVNSDGTASTNLTEELDCISGTLSFNADNTWDLDLDGVNVVSITGDLFDIRCSTFRTSTSGTWQSSGSQVTLFSGGTTILYTLSGERLTNTIGEALPNIQSEVYQKQ</sequence>
<dbReference type="Proteomes" id="UP000475249">
    <property type="component" value="Unassembled WGS sequence"/>
</dbReference>
<dbReference type="PROSITE" id="PS51257">
    <property type="entry name" value="PROKAR_LIPOPROTEIN"/>
    <property type="match status" value="1"/>
</dbReference>
<evidence type="ECO:0000256" key="1">
    <source>
        <dbReference type="SAM" id="SignalP"/>
    </source>
</evidence>
<evidence type="ECO:0000313" key="3">
    <source>
        <dbReference type="Proteomes" id="UP000475249"/>
    </source>
</evidence>
<gene>
    <name evidence="2" type="ORF">GTQ38_03860</name>
</gene>
<accession>A0A6L9E949</accession>
<keyword evidence="1" id="KW-0732">Signal</keyword>
<dbReference type="AlphaFoldDB" id="A0A6L9E949"/>
<feature type="chain" id="PRO_5026949471" description="Lipocalin-like domain-containing protein" evidence="1">
    <location>
        <begin position="22"/>
        <end position="158"/>
    </location>
</feature>
<keyword evidence="3" id="KW-1185">Reference proteome</keyword>
<protein>
    <recommendedName>
        <fullName evidence="4">Lipocalin-like domain-containing protein</fullName>
    </recommendedName>
</protein>
<feature type="signal peptide" evidence="1">
    <location>
        <begin position="1"/>
        <end position="21"/>
    </location>
</feature>
<evidence type="ECO:0000313" key="2">
    <source>
        <dbReference type="EMBL" id="NAS11121.1"/>
    </source>
</evidence>
<dbReference type="RefSeq" id="WP_161434169.1">
    <property type="nucleotide sequence ID" value="NZ_WXYO01000002.1"/>
</dbReference>
<dbReference type="EMBL" id="WXYO01000002">
    <property type="protein sequence ID" value="NAS11121.1"/>
    <property type="molecule type" value="Genomic_DNA"/>
</dbReference>
<organism evidence="2 3">
    <name type="scientific">Poritiphilus flavus</name>
    <dbReference type="NCBI Taxonomy" id="2697053"/>
    <lineage>
        <taxon>Bacteria</taxon>
        <taxon>Pseudomonadati</taxon>
        <taxon>Bacteroidota</taxon>
        <taxon>Flavobacteriia</taxon>
        <taxon>Flavobacteriales</taxon>
        <taxon>Flavobacteriaceae</taxon>
        <taxon>Poritiphilus</taxon>
    </lineage>
</organism>
<name>A0A6L9E949_9FLAO</name>
<evidence type="ECO:0008006" key="4">
    <source>
        <dbReference type="Google" id="ProtNLM"/>
    </source>
</evidence>
<proteinExistence type="predicted"/>